<dbReference type="PANTHER" id="PTHR16166">
    <property type="entry name" value="VACUOLAR PROTEIN SORTING-ASSOCIATED PROTEIN VPS13"/>
    <property type="match status" value="1"/>
</dbReference>
<name>A5BWU9_VITVI</name>
<proteinExistence type="predicted"/>
<protein>
    <recommendedName>
        <fullName evidence="4">Vacuolar protein sorting-associated protein 13 VPS13 adaptor binding domain-containing protein</fullName>
    </recommendedName>
</protein>
<organism evidence="3">
    <name type="scientific">Vitis vinifera</name>
    <name type="common">Grape</name>
    <dbReference type="NCBI Taxonomy" id="29760"/>
    <lineage>
        <taxon>Eukaryota</taxon>
        <taxon>Viridiplantae</taxon>
        <taxon>Streptophyta</taxon>
        <taxon>Embryophyta</taxon>
        <taxon>Tracheophyta</taxon>
        <taxon>Spermatophyta</taxon>
        <taxon>Magnoliopsida</taxon>
        <taxon>eudicotyledons</taxon>
        <taxon>Gunneridae</taxon>
        <taxon>Pentapetalae</taxon>
        <taxon>rosids</taxon>
        <taxon>Vitales</taxon>
        <taxon>Vitaceae</taxon>
        <taxon>Viteae</taxon>
        <taxon>Vitis</taxon>
    </lineage>
</organism>
<dbReference type="ExpressionAtlas" id="A5BWU9">
    <property type="expression patterns" value="baseline and differential"/>
</dbReference>
<evidence type="ECO:0000259" key="2">
    <source>
        <dbReference type="Pfam" id="PF25036"/>
    </source>
</evidence>
<reference evidence="3" key="1">
    <citation type="journal article" date="2007" name="PLoS ONE">
        <title>The first genome sequence of an elite grapevine cultivar (Pinot noir Vitis vinifera L.): coping with a highly heterozygous genome.</title>
        <authorList>
            <person name="Velasco R."/>
            <person name="Zharkikh A."/>
            <person name="Troggio M."/>
            <person name="Cartwright D.A."/>
            <person name="Cestaro A."/>
            <person name="Pruss D."/>
            <person name="Pindo M."/>
            <person name="FitzGerald L.M."/>
            <person name="Vezzulli S."/>
            <person name="Reid J."/>
            <person name="Malacarne G."/>
            <person name="Iliev D."/>
            <person name="Coppola G."/>
            <person name="Wardell B."/>
            <person name="Micheletti D."/>
            <person name="Macalma T."/>
            <person name="Facci M."/>
            <person name="Mitchell J.T."/>
            <person name="Perazzolli M."/>
            <person name="Eldredge G."/>
            <person name="Gatto P."/>
            <person name="Oyzerski R."/>
            <person name="Moretto M."/>
            <person name="Gutin N."/>
            <person name="Stefanini M."/>
            <person name="Chen Y."/>
            <person name="Segala C."/>
            <person name="Davenport C."/>
            <person name="Dematte L."/>
            <person name="Mraz A."/>
            <person name="Battilana J."/>
            <person name="Stormo K."/>
            <person name="Costa F."/>
            <person name="Tao Q."/>
            <person name="Si-Ammour A."/>
            <person name="Harkins T."/>
            <person name="Lackey A."/>
            <person name="Perbost C."/>
            <person name="Taillon B."/>
            <person name="Stella A."/>
            <person name="Solovyev V."/>
            <person name="Fawcett J.A."/>
            <person name="Sterck L."/>
            <person name="Vandepoele K."/>
            <person name="Grando S.M."/>
            <person name="Toppo S."/>
            <person name="Moser C."/>
            <person name="Lanchbury J."/>
            <person name="Bogden R."/>
            <person name="Skolnick M."/>
            <person name="Sgaramella V."/>
            <person name="Bhatnagar S.K."/>
            <person name="Fontana P."/>
            <person name="Gutin A."/>
            <person name="Van de Peer Y."/>
            <person name="Salamini F."/>
            <person name="Viola R."/>
        </authorList>
    </citation>
    <scope>NUCLEOTIDE SEQUENCE</scope>
</reference>
<dbReference type="EMBL" id="AM474025">
    <property type="protein sequence ID" value="CAN79396.1"/>
    <property type="molecule type" value="Genomic_DNA"/>
</dbReference>
<dbReference type="PANTHER" id="PTHR16166:SF143">
    <property type="entry name" value="PROTEIN SORTING-ASSOCIATED PROTEIN, PUTATIVE (DUF1162)-RELATED"/>
    <property type="match status" value="1"/>
</dbReference>
<feature type="domain" description="Vacuolar protein sorting-associated protein 13 VPS13 adaptor binding" evidence="2">
    <location>
        <begin position="1579"/>
        <end position="1877"/>
    </location>
</feature>
<dbReference type="Pfam" id="PF25036">
    <property type="entry name" value="VPS13_VAB"/>
    <property type="match status" value="1"/>
</dbReference>
<accession>A5BWU9</accession>
<sequence length="2058" mass="230758">MTILVVYVDDMMVIGYDFEEIEDLKDKLAKEFEIKNLASLRYFLGIQSKGGIYVFQRKYILDLLEEIGMLGCEPSGTPIDSNHKLRINLGGVPIDKRRYQRLVGKLINLSHTRLYIEYVVNVVSLLKYILSSHKKVSWDVSFNNIIISLPWTNADLEPCSMVLESGSLFFTSKHDLSSLASNNEDQSYNLKGFLSSISTISIPMGVQLHDLYDHFEIKLNDFEVKILMPSSLQAISVLEKFSATVTLASCIIPDELILKQLEVYFSVLSLHAHFSPLIYGSVIGLIAHFKILQSKSEPVSLNSLGYLNIMSNGTTSTNNFCFSISANLESVNVHVNLENDGANSSVLMLSQRELDIRCFLVQAEWLGIMWALGPGCAPGHVELVKLERDRSSGKKLAKKPKNGCRYELKGRGHFQIRKGRQGLVVEIVVILKSKRLKDLELDKARSSPLSKLINYGNIFFITYLLMSLWKSFEEFLAPIGRIGVWHSISARIHWEVTERAIIYASSYKLLDTSSGHQHDQQFGLGNKIDNCGDSGTSIDECFLLHYEASRSVDLVRHKCTVFLNDVELHCYPYIFGLLVGFYDKISGYGTSSVGDNLVSPIVDVQNPVPVSSFGFQRFGFSNYFETGSSEWASIPLNNFPFVTIKNSGSLGILESSLFYAIPEWRKNFNLRDRNIKRPKFSMKKGSRSYNAPALKESNSFLLHLNLGGTKIHFHDSKCIVGSITMPITKFSLSIHGDYLDVLCSSEGLILSSSWWTKNFHEFLWGPSLPNLSPILNIRMTKGNAESIGSHSELSISIQHVCCILPPEYLAIVIGYFSLPDWGLNANKQPVFGKHKHINREPESDFLFKLEIVDSTLILPVKSNGSQFLNLDIQQLYCSFMDKSCSGEVLRDIPPECLVQAHEVADKSCSLNVFGRDLSLSLLLFKDDAHDLLMFGQDSAPGNITFIAPLSVDVWVRIPWESETLNGCSPAPMCVMVRVCNCQLIAEDGYIFSGFEALIDVIFQFSSIDEESKCFTSDIQGENELDFALASLNIWLHLFKWAEVIDLFNYYAGQLAEPSMQDSSSDVIASGPLDPLIEDKAPLDRRKNVAVSVSKYSVPSLSMSSYFVSQTMKQNAILNMKSDNIAITFHIPVWVSGESFSKIRESAIQEERPLSSLSAIVEGEHSKFIEVTLQSRNNVLIINGSDIKVKSCLEQMSGSLQICEDKSVHSWPFFHLFQVNVEAEICNNPMEPVHVKTVVQCDNLDVWLSRQVFHFWHGTGFKIPEAGSSQFTFSHVYFEVQLRKLSLLLTDERWSCNGPLLEILTRNLRLQASITEENMDGSITGDLQVNYNNIHKVLWEPFVEPWMFQIDMIRSHRKSSVLNSFITTDINLKSTAQLNLNFTESLVEALFRVIEMIKDAWGLIGLNDLPESNRFLNRQIGENECIGRYVPYILQNLTSLPLVFHVYQDLVNADDSDVPAMNDGKFVQPGHSVPIYINETPEEQMLRFRPVHSSDRLNEKQSHGVAHHFITIQLDGTSVPSNPLSMDLVGLTYFEVDFSKASNKTEINTIGSSSKYNKIIEENHERDANSGFVVPVVFDVSIQRYSKLVRLYSTVILMNATSKALELRFDIPFGVSPKILDPIYPGQEFPLPLHLAESGRIRWRPLGSTYLWSEAYKLSDILSQENRIAFLRSFVCYPSHPSNDPFRCCLSVQDVCLPSFGRAKKGSYLHTKDTVKRSVESGSQILHNQDKSKKRLIHQITLSTPLIVNNYLPEAASLTIESGGVTRSALLSEVETSFFHIDSSQDLGMVFHMHGFKPSVMKFPRTETFTAMAKFSGTKFSLSETMILDPDLSNGPTYLTVEKVMDAFSGARELCIFVPFLLYNCTGFSLIVSDSANEMKGNDCTIPSCYTLVEREVHVGRKDGLSLLSSDMDASTTTPVIASLRNSSSKEHIISTRKNVDTDSQRFQSKPMISSGSSTIIHEQSDKLDSGKVKACMYSPNPNPSESETMVRVRRSECLVENTLNSSWSSPFSLVPPSGSCSVLVPQPSTNAAFILSVTSSVVDGPFAGRTRAITFQPR</sequence>
<evidence type="ECO:0008006" key="4">
    <source>
        <dbReference type="Google" id="ProtNLM"/>
    </source>
</evidence>
<dbReference type="InterPro" id="IPR009543">
    <property type="entry name" value="VPS13_VAB"/>
</dbReference>
<dbReference type="InterPro" id="IPR026847">
    <property type="entry name" value="VPS13"/>
</dbReference>
<evidence type="ECO:0000259" key="1">
    <source>
        <dbReference type="Pfam" id="PF07727"/>
    </source>
</evidence>
<gene>
    <name evidence="3" type="ORF">VITISV_010431</name>
</gene>
<dbReference type="InterPro" id="IPR013103">
    <property type="entry name" value="RVT_2"/>
</dbReference>
<dbReference type="Pfam" id="PF07727">
    <property type="entry name" value="RVT_2"/>
    <property type="match status" value="1"/>
</dbReference>
<feature type="domain" description="Reverse transcriptase Ty1/copia-type" evidence="1">
    <location>
        <begin position="3"/>
        <end position="79"/>
    </location>
</feature>
<evidence type="ECO:0000313" key="3">
    <source>
        <dbReference type="EMBL" id="CAN79396.1"/>
    </source>
</evidence>